<comment type="catalytic activity">
    <reaction evidence="6">
        <text>oxaloacetate + acetyl-CoA + H2O = citrate + CoA + H(+)</text>
        <dbReference type="Rhea" id="RHEA:16845"/>
        <dbReference type="ChEBI" id="CHEBI:15377"/>
        <dbReference type="ChEBI" id="CHEBI:15378"/>
        <dbReference type="ChEBI" id="CHEBI:16452"/>
        <dbReference type="ChEBI" id="CHEBI:16947"/>
        <dbReference type="ChEBI" id="CHEBI:57287"/>
        <dbReference type="ChEBI" id="CHEBI:57288"/>
        <dbReference type="EC" id="2.3.3.16"/>
    </reaction>
</comment>
<dbReference type="InterPro" id="IPR019810">
    <property type="entry name" value="Citrate_synthase_AS"/>
</dbReference>
<keyword evidence="5" id="KW-0808">Transferase</keyword>
<dbReference type="PANTHER" id="PTHR11739:SF4">
    <property type="entry name" value="CITRATE SYNTHASE, PEROXISOMAL"/>
    <property type="match status" value="1"/>
</dbReference>
<dbReference type="Gene3D" id="1.10.580.10">
    <property type="entry name" value="Citrate Synthase, domain 1"/>
    <property type="match status" value="1"/>
</dbReference>
<dbReference type="InterPro" id="IPR011278">
    <property type="entry name" value="2-MeCitrate/Citrate_synth_II"/>
</dbReference>
<gene>
    <name evidence="7" type="ORF">METZ01_LOCUS25168</name>
</gene>
<keyword evidence="4" id="KW-0816">Tricarboxylic acid cycle</keyword>
<dbReference type="GO" id="GO:0036440">
    <property type="term" value="F:citrate synthase activity"/>
    <property type="evidence" value="ECO:0007669"/>
    <property type="project" value="UniProtKB-EC"/>
</dbReference>
<dbReference type="PRINTS" id="PR00143">
    <property type="entry name" value="CITRTSNTHASE"/>
</dbReference>
<comment type="pathway">
    <text evidence="1">Carbohydrate metabolism; tricarboxylic acid cycle.</text>
</comment>
<evidence type="ECO:0000256" key="6">
    <source>
        <dbReference type="ARBA" id="ARBA00049288"/>
    </source>
</evidence>
<proteinExistence type="inferred from homology"/>
<dbReference type="GO" id="GO:0005829">
    <property type="term" value="C:cytosol"/>
    <property type="evidence" value="ECO:0007669"/>
    <property type="project" value="TreeGrafter"/>
</dbReference>
<dbReference type="EMBL" id="UINC01001149">
    <property type="protein sequence ID" value="SUZ72314.1"/>
    <property type="molecule type" value="Genomic_DNA"/>
</dbReference>
<protein>
    <recommendedName>
        <fullName evidence="3">citrate synthase (unknown stereospecificity)</fullName>
        <ecNumber evidence="3">2.3.3.16</ecNumber>
    </recommendedName>
</protein>
<evidence type="ECO:0000256" key="2">
    <source>
        <dbReference type="ARBA" id="ARBA00010566"/>
    </source>
</evidence>
<dbReference type="NCBIfam" id="TIGR01800">
    <property type="entry name" value="cit_synth_II"/>
    <property type="match status" value="1"/>
</dbReference>
<reference evidence="7" key="1">
    <citation type="submission" date="2018-05" db="EMBL/GenBank/DDBJ databases">
        <authorList>
            <person name="Lanie J.A."/>
            <person name="Ng W.-L."/>
            <person name="Kazmierczak K.M."/>
            <person name="Andrzejewski T.M."/>
            <person name="Davidsen T.M."/>
            <person name="Wayne K.J."/>
            <person name="Tettelin H."/>
            <person name="Glass J.I."/>
            <person name="Rusch D."/>
            <person name="Podicherti R."/>
            <person name="Tsui H.-C.T."/>
            <person name="Winkler M.E."/>
        </authorList>
    </citation>
    <scope>NUCLEOTIDE SEQUENCE</scope>
</reference>
<comment type="similarity">
    <text evidence="2">Belongs to the citrate synthase family.</text>
</comment>
<dbReference type="InterPro" id="IPR024176">
    <property type="entry name" value="Citrate_synthase_bac-typ"/>
</dbReference>
<dbReference type="Gene3D" id="1.10.230.10">
    <property type="entry name" value="Cytochrome P450-Terp, domain 2"/>
    <property type="match status" value="1"/>
</dbReference>
<evidence type="ECO:0000313" key="7">
    <source>
        <dbReference type="EMBL" id="SUZ72314.1"/>
    </source>
</evidence>
<evidence type="ECO:0000256" key="3">
    <source>
        <dbReference type="ARBA" id="ARBA00012972"/>
    </source>
</evidence>
<evidence type="ECO:0000256" key="4">
    <source>
        <dbReference type="ARBA" id="ARBA00022532"/>
    </source>
</evidence>
<dbReference type="GO" id="GO:0006099">
    <property type="term" value="P:tricarboxylic acid cycle"/>
    <property type="evidence" value="ECO:0007669"/>
    <property type="project" value="UniProtKB-UniPathway"/>
</dbReference>
<evidence type="ECO:0000256" key="1">
    <source>
        <dbReference type="ARBA" id="ARBA00005163"/>
    </source>
</evidence>
<dbReference type="PANTHER" id="PTHR11739">
    <property type="entry name" value="CITRATE SYNTHASE"/>
    <property type="match status" value="1"/>
</dbReference>
<dbReference type="SUPFAM" id="SSF48256">
    <property type="entry name" value="Citrate synthase"/>
    <property type="match status" value="1"/>
</dbReference>
<dbReference type="InterPro" id="IPR002020">
    <property type="entry name" value="Citrate_synthase"/>
</dbReference>
<dbReference type="InterPro" id="IPR016142">
    <property type="entry name" value="Citrate_synth-like_lrg_a-sub"/>
</dbReference>
<name>A0A381Q0A4_9ZZZZ</name>
<sequence length="403" mass="44738">MCYCSGGDCPIGRGRKPWQTLKEGGPMPPEIIKGLKDVYFDTTESSFIDGIEGKLLYRGYDIHDLAEKSTFEEVVYLLLYGDLPNTKELADFDLELRANRIIPNEVIQVLDLVKASHPMDALRTGLSALSAFDPEVTDNSVEATIRKGIRLTAMGPTIVAAHHRLRQGLEPVAPNPDLNHAGNFLYMLFDELPDQETTDLLDVDFILHAEHGPNASAFAARVTASTVSDLHSAIVTGVGTLKGPAHGGAAEEVMKMALDIGNPENAAEYAANLLDNGNRIMGFGHRVYKAEDPRARHLRDRSKVLGEKSGHPEWFQILEHLEENTMQPYRAKGICVNVDFFAGSIYYLLGIPDDLFISIFALGRIPGWTLQCVEQYKDNMLLRPLTEYIGEMDLEYTPIEHRA</sequence>
<dbReference type="InterPro" id="IPR036969">
    <property type="entry name" value="Citrate_synthase_sf"/>
</dbReference>
<dbReference type="UniPathway" id="UPA00223"/>
<dbReference type="Pfam" id="PF00285">
    <property type="entry name" value="Citrate_synt"/>
    <property type="match status" value="1"/>
</dbReference>
<dbReference type="PIRSF" id="PIRSF001369">
    <property type="entry name" value="Citrate_synth"/>
    <property type="match status" value="1"/>
</dbReference>
<dbReference type="InterPro" id="IPR016143">
    <property type="entry name" value="Citrate_synth-like_sm_a-sub"/>
</dbReference>
<dbReference type="GO" id="GO:0005975">
    <property type="term" value="P:carbohydrate metabolic process"/>
    <property type="evidence" value="ECO:0007669"/>
    <property type="project" value="TreeGrafter"/>
</dbReference>
<dbReference type="AlphaFoldDB" id="A0A381Q0A4"/>
<organism evidence="7">
    <name type="scientific">marine metagenome</name>
    <dbReference type="NCBI Taxonomy" id="408172"/>
    <lineage>
        <taxon>unclassified sequences</taxon>
        <taxon>metagenomes</taxon>
        <taxon>ecological metagenomes</taxon>
    </lineage>
</organism>
<dbReference type="EC" id="2.3.3.16" evidence="3"/>
<accession>A0A381Q0A4</accession>
<evidence type="ECO:0000256" key="5">
    <source>
        <dbReference type="ARBA" id="ARBA00022679"/>
    </source>
</evidence>
<dbReference type="PROSITE" id="PS00480">
    <property type="entry name" value="CITRATE_SYNTHASE"/>
    <property type="match status" value="1"/>
</dbReference>